<feature type="domain" description="Myosin motor" evidence="13">
    <location>
        <begin position="1"/>
        <end position="571"/>
    </location>
</feature>
<keyword evidence="14" id="KW-1185">Reference proteome</keyword>
<evidence type="ECO:0000259" key="12">
    <source>
        <dbReference type="PROSITE" id="PS51126"/>
    </source>
</evidence>
<feature type="region of interest" description="Actin-binding" evidence="9">
    <location>
        <begin position="450"/>
        <end position="472"/>
    </location>
</feature>
<dbReference type="Gene3D" id="1.20.120.720">
    <property type="entry name" value="Myosin VI head, motor domain, U50 subdomain"/>
    <property type="match status" value="1"/>
</dbReference>
<feature type="region of interest" description="Disordered" evidence="11">
    <location>
        <begin position="895"/>
        <end position="965"/>
    </location>
</feature>
<evidence type="ECO:0000259" key="13">
    <source>
        <dbReference type="PROSITE" id="PS51456"/>
    </source>
</evidence>
<keyword evidence="5 10" id="KW-0175">Coiled coil</keyword>
<feature type="coiled-coil region" evidence="10">
    <location>
        <begin position="970"/>
        <end position="997"/>
    </location>
</feature>
<dbReference type="InterPro" id="IPR002710">
    <property type="entry name" value="Dilute_dom"/>
</dbReference>
<dbReference type="Pfam" id="PF01843">
    <property type="entry name" value="DIL"/>
    <property type="match status" value="1"/>
</dbReference>
<evidence type="ECO:0000256" key="7">
    <source>
        <dbReference type="ARBA" id="ARBA00023175"/>
    </source>
</evidence>
<evidence type="ECO:0000256" key="10">
    <source>
        <dbReference type="SAM" id="Coils"/>
    </source>
</evidence>
<dbReference type="Pfam" id="PF25966">
    <property type="entry name" value="Myo5a"/>
    <property type="match status" value="1"/>
</dbReference>
<feature type="region of interest" description="Disordered" evidence="11">
    <location>
        <begin position="998"/>
        <end position="1020"/>
    </location>
</feature>
<feature type="compositionally biased region" description="Basic and acidic residues" evidence="11">
    <location>
        <begin position="847"/>
        <end position="858"/>
    </location>
</feature>
<feature type="coiled-coil region" evidence="10">
    <location>
        <begin position="1025"/>
        <end position="1052"/>
    </location>
</feature>
<gene>
    <name evidence="15" type="primary">LOC106808397</name>
</gene>
<organism evidence="14 15">
    <name type="scientific">Priapulus caudatus</name>
    <name type="common">Priapulid worm</name>
    <dbReference type="NCBI Taxonomy" id="37621"/>
    <lineage>
        <taxon>Eukaryota</taxon>
        <taxon>Metazoa</taxon>
        <taxon>Ecdysozoa</taxon>
        <taxon>Scalidophora</taxon>
        <taxon>Priapulida</taxon>
        <taxon>Priapulimorpha</taxon>
        <taxon>Priapulimorphida</taxon>
        <taxon>Priapulidae</taxon>
        <taxon>Priapulus</taxon>
    </lineage>
</organism>
<dbReference type="GeneID" id="106808397"/>
<evidence type="ECO:0000256" key="11">
    <source>
        <dbReference type="SAM" id="MobiDB-lite"/>
    </source>
</evidence>
<dbReference type="RefSeq" id="XP_014666593.1">
    <property type="nucleotide sequence ID" value="XM_014811107.1"/>
</dbReference>
<dbReference type="Pfam" id="PF00612">
    <property type="entry name" value="IQ"/>
    <property type="match status" value="4"/>
</dbReference>
<evidence type="ECO:0000256" key="9">
    <source>
        <dbReference type="PROSITE-ProRule" id="PRU00782"/>
    </source>
</evidence>
<reference evidence="15" key="1">
    <citation type="submission" date="2025-08" db="UniProtKB">
        <authorList>
            <consortium name="RefSeq"/>
        </authorList>
    </citation>
    <scope>IDENTIFICATION</scope>
</reference>
<dbReference type="PROSITE" id="PS50096">
    <property type="entry name" value="IQ"/>
    <property type="match status" value="5"/>
</dbReference>
<dbReference type="Gene3D" id="6.20.240.20">
    <property type="match status" value="1"/>
</dbReference>
<evidence type="ECO:0000256" key="1">
    <source>
        <dbReference type="ARBA" id="ARBA00008314"/>
    </source>
</evidence>
<dbReference type="InterPro" id="IPR058662">
    <property type="entry name" value="Myo5a/b_dom"/>
</dbReference>
<dbReference type="InterPro" id="IPR036961">
    <property type="entry name" value="Kinesin_motor_dom_sf"/>
</dbReference>
<dbReference type="SMART" id="SM01132">
    <property type="entry name" value="DIL"/>
    <property type="match status" value="1"/>
</dbReference>
<feature type="coiled-coil region" evidence="10">
    <location>
        <begin position="1123"/>
        <end position="1223"/>
    </location>
</feature>
<feature type="region of interest" description="Disordered" evidence="11">
    <location>
        <begin position="840"/>
        <end position="868"/>
    </location>
</feature>
<dbReference type="Gene3D" id="3.40.850.10">
    <property type="entry name" value="Kinesin motor domain"/>
    <property type="match status" value="1"/>
</dbReference>
<keyword evidence="4" id="KW-0112">Calmodulin-binding</keyword>
<protein>
    <submittedName>
        <fullName evidence="15">Unconventional myosin-Vb-like</fullName>
    </submittedName>
</protein>
<name>A0ABM1E322_PRICU</name>
<evidence type="ECO:0000256" key="6">
    <source>
        <dbReference type="ARBA" id="ARBA00023123"/>
    </source>
</evidence>
<proteinExistence type="inferred from homology"/>
<dbReference type="InterPro" id="IPR027417">
    <property type="entry name" value="P-loop_NTPase"/>
</dbReference>
<keyword evidence="2" id="KW-0547">Nucleotide-binding</keyword>
<sequence length="1707" mass="197203">MRYFATVGGSHTETQIEKKVLASNPIMEAIGNAKTIRNDNSSRFGKYIQIDFNKNWHIVGAHMRTYLLEKSRVVFQATEERNYHIFYQLCSVCEEPEYEQLKLNHQDDFVYTSQGECPTVDSIDDVKQLQDLRESLTLLGIHEENQMMIFRILAAILHMGNVKIVDGENDTSLVKRGNPKIGIVSDLLGVDVELLRGWLCSRKIVTHGETYIKGLKKTDAMFARDALAKHIYAKLFDWIVLQINRELKCTAKKLRFTGVLDIYGFETFEINSFEQFCINYANEKLQQQFNMHVFKLEQEEYVKEKIQWSFIDFYDNQPCIDLIEAKMGILDLLDEECRMPKGSDKSWCDKMYKNMEGKSKQFAKPRLSNTAFIVLHFADNVQYEVLGFLEKNRDTVIEEHLAVLRTSKYDLVKELFTEAVVKPSKSKAPAKPSSQKSRKSTVGSQFRDSLKALMEVMNTTTPHYVRCIKPNDEKESFQFDPKRAIQQLRACGVLETIRISAAGYPSRWTYQEFLNRYRVLIRSKDINRKDMRLTCENLLQNLIKDPDKFQFGKTKIFFRAGQVAYMEKLRSDRLRACGIMIQKHVRGFLHRTRYQRLRSATVTVQRIVRGFVARRRLRFLKRTKAAITMQRYIRGFVQSQKHGRLRRLAIGLQAHIRGIHARGRYVVLLRNHKAVILQRNVRMWLTKKRYQKVRCGLIRLQCHVRRRAAQAQFKALKIEARSIAHVKKMNLGLENKIISLQQKVDEVNKENGRLRVGVESVAALRAQVDVLKASEQESKLALNKITELEEAVRAISKELENEREEKKDLGSEKDAAEKGYLEEFARLQAENAELREELKALTNLGQSDKHEERQRTDDEMQMAQAELDEERSAHQNLLRRHAELEHRFELIQLQQRAPPRRHVRSSSDISTASIETEASEASTVRMDDVQSIRNEDGSIGDQGYGTATRRVKPDRKSAEDEDDMSNEEVHLKLMAQVKDLAAERERLQDQVDTLTARMSGKENGPDIRVTAGSPDDQRKQEVDMTAAESLKINDLEIENSKLKENIRKLRESVADTSGSDSDKVMIDQFAAMEAELERRRDEVIQLKSILAMRQQGMSAVLREQYGGADSDMLNEDGELEIAYRTMKDTNRLLESQLQNEKHNHSKMENEYKQEMQKLKKDNERQQKIIALHLKMTPGELQSNQIQHEMQRLTEENLNLNETLELQQDQIQKMKKQLKLYAKRLKAEGSETNLDEILQQDVQTGSPDANMPVVKHKEVEYMGMFEYRADDELHLMKSLIYDLRPQVASGLLPGLPAYIIFMCIRHTDYVNNDEKVRSLLTYTINGIKRLFKKKRDDLEYATLWLANTCRLLHNLKQYSGEKVNYSLLIVYITDRPRLSSGMLSTSNNGKVELRHHSFAISLHVDNIPEFSFPAVTFTLSKLRKLCSFCRGVFECWNCCKTTSVSALSEQRQQSQPSVNNDNSLSPQFASPILPGVLEHEAIKGMSVTTPGLRRQPSVSQSPVQSPSHVDAMEILMRQITYFYQVCQSHAIDPELINQIFKQLFYYITAGALNNLLLRKDLCHWSKGMQMRYNISHLECFIRDNNLQDAGALEALQPIIQASQLLQARKTEADVQSICEMCTKLTVQQIVKILHLYSPVNEFEERVPVSFIRKIQEHLKSRQDGDASQTLLMDTKFTYPVRFPFNPSQVQLEQIAAPDCLGLQFLKRL</sequence>
<dbReference type="PANTHER" id="PTHR13140:SF706">
    <property type="entry name" value="DILUTE CLASS UNCONVENTIONAL MYOSIN, ISOFORM C"/>
    <property type="match status" value="1"/>
</dbReference>
<dbReference type="Proteomes" id="UP000695022">
    <property type="component" value="Unplaced"/>
</dbReference>
<dbReference type="SUPFAM" id="SSF52540">
    <property type="entry name" value="P-loop containing nucleoside triphosphate hydrolases"/>
    <property type="match status" value="2"/>
</dbReference>
<keyword evidence="8 9" id="KW-0009">Actin-binding</keyword>
<keyword evidence="7" id="KW-0505">Motor protein</keyword>
<accession>A0ABM1E322</accession>
<dbReference type="PRINTS" id="PR00193">
    <property type="entry name" value="MYOSINHEAVY"/>
</dbReference>
<dbReference type="InterPro" id="IPR036103">
    <property type="entry name" value="MYSc_Myo5"/>
</dbReference>
<dbReference type="SMART" id="SM00242">
    <property type="entry name" value="MYSc"/>
    <property type="match status" value="1"/>
</dbReference>
<keyword evidence="6 9" id="KW-0518">Myosin</keyword>
<dbReference type="CDD" id="cd15470">
    <property type="entry name" value="Myo5_CBD"/>
    <property type="match status" value="1"/>
</dbReference>
<dbReference type="PANTHER" id="PTHR13140">
    <property type="entry name" value="MYOSIN"/>
    <property type="match status" value="1"/>
</dbReference>
<evidence type="ECO:0000256" key="4">
    <source>
        <dbReference type="ARBA" id="ARBA00022860"/>
    </source>
</evidence>
<evidence type="ECO:0000313" key="14">
    <source>
        <dbReference type="Proteomes" id="UP000695022"/>
    </source>
</evidence>
<comment type="caution">
    <text evidence="9">Lacks conserved residue(s) required for the propagation of feature annotation.</text>
</comment>
<dbReference type="SMART" id="SM00015">
    <property type="entry name" value="IQ"/>
    <property type="match status" value="5"/>
</dbReference>
<comment type="similarity">
    <text evidence="1 9">Belongs to the TRAFAC class myosin-kinesin ATPase superfamily. Myosin family.</text>
</comment>
<feature type="compositionally biased region" description="Basic and acidic residues" evidence="11">
    <location>
        <begin position="925"/>
        <end position="936"/>
    </location>
</feature>
<dbReference type="Pfam" id="PF00063">
    <property type="entry name" value="Myosin_head"/>
    <property type="match status" value="1"/>
</dbReference>
<evidence type="ECO:0000313" key="15">
    <source>
        <dbReference type="RefSeq" id="XP_014666593.1"/>
    </source>
</evidence>
<evidence type="ECO:0000256" key="3">
    <source>
        <dbReference type="ARBA" id="ARBA00022840"/>
    </source>
</evidence>
<evidence type="ECO:0000256" key="5">
    <source>
        <dbReference type="ARBA" id="ARBA00023054"/>
    </source>
</evidence>
<dbReference type="Gene3D" id="1.20.5.190">
    <property type="match status" value="3"/>
</dbReference>
<dbReference type="PROSITE" id="PS51126">
    <property type="entry name" value="DILUTE"/>
    <property type="match status" value="1"/>
</dbReference>
<dbReference type="InterPro" id="IPR000048">
    <property type="entry name" value="IQ_motif_EF-hand-BS"/>
</dbReference>
<evidence type="ECO:0000256" key="8">
    <source>
        <dbReference type="ARBA" id="ARBA00023203"/>
    </source>
</evidence>
<keyword evidence="3" id="KW-0067">ATP-binding</keyword>
<dbReference type="Gene3D" id="1.20.58.530">
    <property type="match status" value="1"/>
</dbReference>
<dbReference type="InterPro" id="IPR001609">
    <property type="entry name" value="Myosin_head_motor_dom-like"/>
</dbReference>
<dbReference type="Gene3D" id="1.10.10.820">
    <property type="match status" value="1"/>
</dbReference>
<feature type="region of interest" description="Disordered" evidence="11">
    <location>
        <begin position="425"/>
        <end position="445"/>
    </location>
</feature>
<dbReference type="CDD" id="cd01380">
    <property type="entry name" value="MYSc_Myo5"/>
    <property type="match status" value="1"/>
</dbReference>
<evidence type="ECO:0000256" key="2">
    <source>
        <dbReference type="ARBA" id="ARBA00022741"/>
    </source>
</evidence>
<dbReference type="PROSITE" id="PS51456">
    <property type="entry name" value="MYOSIN_MOTOR"/>
    <property type="match status" value="1"/>
</dbReference>
<feature type="compositionally biased region" description="Low complexity" evidence="11">
    <location>
        <begin position="425"/>
        <end position="435"/>
    </location>
</feature>
<feature type="domain" description="Dilute" evidence="12">
    <location>
        <begin position="1320"/>
        <end position="1659"/>
    </location>
</feature>
<feature type="compositionally biased region" description="Polar residues" evidence="11">
    <location>
        <begin position="906"/>
        <end position="922"/>
    </location>
</feature>